<dbReference type="PANTHER" id="PTHR37235:SF2">
    <property type="entry name" value="OS05G0371500 PROTEIN"/>
    <property type="match status" value="1"/>
</dbReference>
<protein>
    <submittedName>
        <fullName evidence="2">Uncharacterized protein</fullName>
    </submittedName>
</protein>
<evidence type="ECO:0000313" key="2">
    <source>
        <dbReference type="EMBL" id="RYR52078.1"/>
    </source>
</evidence>
<evidence type="ECO:0000256" key="1">
    <source>
        <dbReference type="SAM" id="Phobius"/>
    </source>
</evidence>
<dbReference type="AlphaFoldDB" id="A0A445CME6"/>
<keyword evidence="1" id="KW-1133">Transmembrane helix</keyword>
<feature type="transmembrane region" description="Helical" evidence="1">
    <location>
        <begin position="64"/>
        <end position="86"/>
    </location>
</feature>
<sequence>MESGNTTTYFAERSPLGSIVAVSVRDHGVSKFAAIFRANKVNFFFILITIRSCPRPLNYEIRVMLMLIIDLGTLPLYFIITLALFLRQKIVLFDCATLQLEQEMETVIKVLQPGPLGIIEHKFSAEEIRKANDTVSKAVANWRTNANLHHKNQLLKDYIQK</sequence>
<dbReference type="PANTHER" id="PTHR37235">
    <property type="entry name" value="ZINC METALLOPROTEINASE AUREOLYSIN"/>
    <property type="match status" value="1"/>
</dbReference>
<comment type="caution">
    <text evidence="2">The sequence shown here is derived from an EMBL/GenBank/DDBJ whole genome shotgun (WGS) entry which is preliminary data.</text>
</comment>
<proteinExistence type="predicted"/>
<dbReference type="EMBL" id="SDMP01000006">
    <property type="protein sequence ID" value="RYR52078.1"/>
    <property type="molecule type" value="Genomic_DNA"/>
</dbReference>
<dbReference type="Proteomes" id="UP000289738">
    <property type="component" value="Chromosome A06"/>
</dbReference>
<keyword evidence="3" id="KW-1185">Reference proteome</keyword>
<reference evidence="2 3" key="1">
    <citation type="submission" date="2019-01" db="EMBL/GenBank/DDBJ databases">
        <title>Sequencing of cultivated peanut Arachis hypogaea provides insights into genome evolution and oil improvement.</title>
        <authorList>
            <person name="Chen X."/>
        </authorList>
    </citation>
    <scope>NUCLEOTIDE SEQUENCE [LARGE SCALE GENOMIC DNA]</scope>
    <source>
        <strain evidence="3">cv. Fuhuasheng</strain>
        <tissue evidence="2">Leaves</tissue>
    </source>
</reference>
<dbReference type="STRING" id="3818.A0A445CME6"/>
<gene>
    <name evidence="2" type="ORF">Ahy_A06g027011</name>
</gene>
<keyword evidence="1" id="KW-0472">Membrane</keyword>
<name>A0A445CME6_ARAHY</name>
<evidence type="ECO:0000313" key="3">
    <source>
        <dbReference type="Proteomes" id="UP000289738"/>
    </source>
</evidence>
<keyword evidence="1" id="KW-0812">Transmembrane</keyword>
<accession>A0A445CME6</accession>
<organism evidence="2 3">
    <name type="scientific">Arachis hypogaea</name>
    <name type="common">Peanut</name>
    <dbReference type="NCBI Taxonomy" id="3818"/>
    <lineage>
        <taxon>Eukaryota</taxon>
        <taxon>Viridiplantae</taxon>
        <taxon>Streptophyta</taxon>
        <taxon>Embryophyta</taxon>
        <taxon>Tracheophyta</taxon>
        <taxon>Spermatophyta</taxon>
        <taxon>Magnoliopsida</taxon>
        <taxon>eudicotyledons</taxon>
        <taxon>Gunneridae</taxon>
        <taxon>Pentapetalae</taxon>
        <taxon>rosids</taxon>
        <taxon>fabids</taxon>
        <taxon>Fabales</taxon>
        <taxon>Fabaceae</taxon>
        <taxon>Papilionoideae</taxon>
        <taxon>50 kb inversion clade</taxon>
        <taxon>dalbergioids sensu lato</taxon>
        <taxon>Dalbergieae</taxon>
        <taxon>Pterocarpus clade</taxon>
        <taxon>Arachis</taxon>
    </lineage>
</organism>